<name>A0AAD6YYJ2_9AGAR</name>
<dbReference type="EMBL" id="JARIHO010000130">
    <property type="protein sequence ID" value="KAJ7301657.1"/>
    <property type="molecule type" value="Genomic_DNA"/>
</dbReference>
<feature type="compositionally biased region" description="Low complexity" evidence="1">
    <location>
        <begin position="12"/>
        <end position="27"/>
    </location>
</feature>
<feature type="region of interest" description="Disordered" evidence="1">
    <location>
        <begin position="1"/>
        <end position="31"/>
    </location>
</feature>
<feature type="domain" description="Myb/SANT-like" evidence="2">
    <location>
        <begin position="105"/>
        <end position="142"/>
    </location>
</feature>
<accession>A0AAD6YYJ2</accession>
<evidence type="ECO:0000313" key="3">
    <source>
        <dbReference type="EMBL" id="KAJ7301657.1"/>
    </source>
</evidence>
<dbReference type="Pfam" id="PF12776">
    <property type="entry name" value="Myb_DNA-bind_3"/>
    <property type="match status" value="1"/>
</dbReference>
<dbReference type="AlphaFoldDB" id="A0AAD6YYJ2"/>
<evidence type="ECO:0000256" key="1">
    <source>
        <dbReference type="SAM" id="MobiDB-lite"/>
    </source>
</evidence>
<gene>
    <name evidence="3" type="ORF">DFH08DRAFT_724009</name>
</gene>
<reference evidence="3" key="1">
    <citation type="submission" date="2023-03" db="EMBL/GenBank/DDBJ databases">
        <title>Massive genome expansion in bonnet fungi (Mycena s.s.) driven by repeated elements and novel gene families across ecological guilds.</title>
        <authorList>
            <consortium name="Lawrence Berkeley National Laboratory"/>
            <person name="Harder C.B."/>
            <person name="Miyauchi S."/>
            <person name="Viragh M."/>
            <person name="Kuo A."/>
            <person name="Thoen E."/>
            <person name="Andreopoulos B."/>
            <person name="Lu D."/>
            <person name="Skrede I."/>
            <person name="Drula E."/>
            <person name="Henrissat B."/>
            <person name="Morin E."/>
            <person name="Kohler A."/>
            <person name="Barry K."/>
            <person name="LaButti K."/>
            <person name="Morin E."/>
            <person name="Salamov A."/>
            <person name="Lipzen A."/>
            <person name="Mereny Z."/>
            <person name="Hegedus B."/>
            <person name="Baldrian P."/>
            <person name="Stursova M."/>
            <person name="Weitz H."/>
            <person name="Taylor A."/>
            <person name="Grigoriev I.V."/>
            <person name="Nagy L.G."/>
            <person name="Martin F."/>
            <person name="Kauserud H."/>
        </authorList>
    </citation>
    <scope>NUCLEOTIDE SEQUENCE</scope>
    <source>
        <strain evidence="3">CBHHK002</strain>
    </source>
</reference>
<proteinExistence type="predicted"/>
<dbReference type="Proteomes" id="UP001218218">
    <property type="component" value="Unassembled WGS sequence"/>
</dbReference>
<comment type="caution">
    <text evidence="3">The sequence shown here is derived from an EMBL/GenBank/DDBJ whole genome shotgun (WGS) entry which is preliminary data.</text>
</comment>
<sequence>MPPKCKNTVPDPTAAQPNPAAAQPPTTGKARVHWTSADDALIVATLTAAKANGLQADSGWKPVVWQHCADALKDSLGPPNTSKKCQDHWGRSVSLLLISVPKTDCRQLKKDFKDVQGLRDLLGFGWDDGLKMVTATDPVWDDLLKRHSKHERWRTSLFLLYDDILHLVDRIIATGAGAFH</sequence>
<evidence type="ECO:0000313" key="4">
    <source>
        <dbReference type="Proteomes" id="UP001218218"/>
    </source>
</evidence>
<dbReference type="PANTHER" id="PTHR46929">
    <property type="entry name" value="EXPRESSED PROTEIN"/>
    <property type="match status" value="1"/>
</dbReference>
<keyword evidence="4" id="KW-1185">Reference proteome</keyword>
<feature type="non-terminal residue" evidence="3">
    <location>
        <position position="180"/>
    </location>
</feature>
<protein>
    <recommendedName>
        <fullName evidence="2">Myb/SANT-like domain-containing protein</fullName>
    </recommendedName>
</protein>
<dbReference type="InterPro" id="IPR024752">
    <property type="entry name" value="Myb/SANT-like_dom"/>
</dbReference>
<organism evidence="3 4">
    <name type="scientific">Mycena albidolilacea</name>
    <dbReference type="NCBI Taxonomy" id="1033008"/>
    <lineage>
        <taxon>Eukaryota</taxon>
        <taxon>Fungi</taxon>
        <taxon>Dikarya</taxon>
        <taxon>Basidiomycota</taxon>
        <taxon>Agaricomycotina</taxon>
        <taxon>Agaricomycetes</taxon>
        <taxon>Agaricomycetidae</taxon>
        <taxon>Agaricales</taxon>
        <taxon>Marasmiineae</taxon>
        <taxon>Mycenaceae</taxon>
        <taxon>Mycena</taxon>
    </lineage>
</organism>
<dbReference type="PANTHER" id="PTHR46929:SF3">
    <property type="entry name" value="MYB_SANT-LIKE DOMAIN-CONTAINING PROTEIN"/>
    <property type="match status" value="1"/>
</dbReference>
<evidence type="ECO:0000259" key="2">
    <source>
        <dbReference type="Pfam" id="PF12776"/>
    </source>
</evidence>